<gene>
    <name evidence="5" type="ORF">AMON00008_LOCUS40671</name>
</gene>
<dbReference type="InterPro" id="IPR051485">
    <property type="entry name" value="SR-CTD_assoc_factor"/>
</dbReference>
<protein>
    <recommendedName>
        <fullName evidence="6">CID domain-containing protein</fullName>
    </recommendedName>
</protein>
<dbReference type="SUPFAM" id="SSF109905">
    <property type="entry name" value="Surp module (SWAP domain)"/>
    <property type="match status" value="1"/>
</dbReference>
<dbReference type="GO" id="GO:0005634">
    <property type="term" value="C:nucleus"/>
    <property type="evidence" value="ECO:0007669"/>
    <property type="project" value="TreeGrafter"/>
</dbReference>
<feature type="region of interest" description="Disordered" evidence="2">
    <location>
        <begin position="249"/>
        <end position="327"/>
    </location>
</feature>
<dbReference type="Pfam" id="PF01805">
    <property type="entry name" value="Surp"/>
    <property type="match status" value="1"/>
</dbReference>
<evidence type="ECO:0000259" key="3">
    <source>
        <dbReference type="PROSITE" id="PS50128"/>
    </source>
</evidence>
<evidence type="ECO:0000313" key="5">
    <source>
        <dbReference type="EMBL" id="CAE4625395.1"/>
    </source>
</evidence>
<dbReference type="PROSITE" id="PS51391">
    <property type="entry name" value="CID"/>
    <property type="match status" value="1"/>
</dbReference>
<feature type="region of interest" description="Disordered" evidence="2">
    <location>
        <begin position="1"/>
        <end position="89"/>
    </location>
</feature>
<dbReference type="SMART" id="SM00648">
    <property type="entry name" value="SWAP"/>
    <property type="match status" value="1"/>
</dbReference>
<evidence type="ECO:0008006" key="6">
    <source>
        <dbReference type="Google" id="ProtNLM"/>
    </source>
</evidence>
<organism evidence="5">
    <name type="scientific">Alexandrium monilatum</name>
    <dbReference type="NCBI Taxonomy" id="311494"/>
    <lineage>
        <taxon>Eukaryota</taxon>
        <taxon>Sar</taxon>
        <taxon>Alveolata</taxon>
        <taxon>Dinophyceae</taxon>
        <taxon>Gonyaulacales</taxon>
        <taxon>Pyrocystaceae</taxon>
        <taxon>Alexandrium</taxon>
    </lineage>
</organism>
<dbReference type="GO" id="GO:0006396">
    <property type="term" value="P:RNA processing"/>
    <property type="evidence" value="ECO:0007669"/>
    <property type="project" value="InterPro"/>
</dbReference>
<sequence length="737" mass="83419">MPSDRHGDRRGDRDRDRRGGRSNSGRRERRDDRHEERRDRDRDRDRDRREREDRDRRDRGRRDRDDRSSRQKDEELEGRSEPEERPDAKALAVPEARMERHVIGVQGGVACHVLHRSKTSETGGARKNLDKFLEEIKNKHITSTELSTQQRQVHVKTPERLLRQVIDVLAKYVARYGEEFEEAVRADVGKHRHEIMENLGETRDIDFGFLGEKSDSQEAQYYRWKAFALAQGDGLRHWRCEPFQMCQDGTTWHPPVDVPSESSRSRSRSRSASGSRGRSRSKSRSRSRKRRHRLWSQSRSMERKTRRKHQERRSGLGQPAGSGRLGRRERKELARLLAALTPKVCTLLEAMCWCLDKAECAVQIAHELVEALQEADLTLAERVVRLYLISDVVHNSGSVIAMANAWCYRREFEAQLPEAFERLHAAYRGEDSRMVAERAGEQVSRILRSWQVRAVFSPQFIKGLEVSFFRDILSSDSIPRPGARTAGGVSSLPEAIFVKLAEWRSQHFSQLEKLAKARGLNWQTIHIQRPEDGRSLEQVRKTWLLDRMVTYELHAWETRSVRVDPPRPETPVKLPMGTASAIVLLSGGSGDQTSRTSVPDKGILDAAGADDPGVIDDSLVNEDIDGDPLSSGDEAWMASQAPGAQSEQDRQRRQAAAAAASRGQIASPASSPEGAEEDIDGTPVPARLSPPDGLAEDSSSSSSEEDEDEEEASDLDGAPLKDLRKFRSKSVKLSPLN</sequence>
<dbReference type="Gene3D" id="1.25.40.90">
    <property type="match status" value="1"/>
</dbReference>
<dbReference type="Gene3D" id="1.10.10.790">
    <property type="entry name" value="Surp module"/>
    <property type="match status" value="1"/>
</dbReference>
<feature type="region of interest" description="Disordered" evidence="2">
    <location>
        <begin position="586"/>
        <end position="737"/>
    </location>
</feature>
<name>A0A7S4VXF4_9DINO</name>
<feature type="compositionally biased region" description="Acidic residues" evidence="2">
    <location>
        <begin position="703"/>
        <end position="714"/>
    </location>
</feature>
<feature type="compositionally biased region" description="Basic residues" evidence="2">
    <location>
        <begin position="277"/>
        <end position="294"/>
    </location>
</feature>
<evidence type="ECO:0000256" key="1">
    <source>
        <dbReference type="ARBA" id="ARBA00022884"/>
    </source>
</evidence>
<dbReference type="PANTHER" id="PTHR23140">
    <property type="entry name" value="RNA PROCESSING PROTEIN LD23810P"/>
    <property type="match status" value="1"/>
</dbReference>
<dbReference type="InterPro" id="IPR006569">
    <property type="entry name" value="CID_dom"/>
</dbReference>
<evidence type="ECO:0000256" key="2">
    <source>
        <dbReference type="SAM" id="MobiDB-lite"/>
    </source>
</evidence>
<dbReference type="GO" id="GO:0003723">
    <property type="term" value="F:RNA binding"/>
    <property type="evidence" value="ECO:0007669"/>
    <property type="project" value="UniProtKB-KW"/>
</dbReference>
<feature type="compositionally biased region" description="Low complexity" evidence="2">
    <location>
        <begin position="654"/>
        <end position="669"/>
    </location>
</feature>
<dbReference type="Pfam" id="PF04818">
    <property type="entry name" value="CID"/>
    <property type="match status" value="1"/>
</dbReference>
<feature type="compositionally biased region" description="Low complexity" evidence="2">
    <location>
        <begin position="692"/>
        <end position="702"/>
    </location>
</feature>
<dbReference type="AlphaFoldDB" id="A0A7S4VXF4"/>
<proteinExistence type="predicted"/>
<feature type="domain" description="SURP motif" evidence="3">
    <location>
        <begin position="165"/>
        <end position="222"/>
    </location>
</feature>
<dbReference type="InterPro" id="IPR000061">
    <property type="entry name" value="Surp"/>
</dbReference>
<evidence type="ECO:0000259" key="4">
    <source>
        <dbReference type="PROSITE" id="PS51391"/>
    </source>
</evidence>
<dbReference type="PROSITE" id="PS50128">
    <property type="entry name" value="SURP"/>
    <property type="match status" value="1"/>
</dbReference>
<feature type="compositionally biased region" description="Basic and acidic residues" evidence="2">
    <location>
        <begin position="1"/>
        <end position="88"/>
    </location>
</feature>
<dbReference type="InterPro" id="IPR008942">
    <property type="entry name" value="ENTH_VHS"/>
</dbReference>
<dbReference type="InterPro" id="IPR035967">
    <property type="entry name" value="SWAP/Surp_sf"/>
</dbReference>
<keyword evidence="1" id="KW-0694">RNA-binding</keyword>
<reference evidence="5" key="1">
    <citation type="submission" date="2021-01" db="EMBL/GenBank/DDBJ databases">
        <authorList>
            <person name="Corre E."/>
            <person name="Pelletier E."/>
            <person name="Niang G."/>
            <person name="Scheremetjew M."/>
            <person name="Finn R."/>
            <person name="Kale V."/>
            <person name="Holt S."/>
            <person name="Cochrane G."/>
            <person name="Meng A."/>
            <person name="Brown T."/>
            <person name="Cohen L."/>
        </authorList>
    </citation>
    <scope>NUCLEOTIDE SEQUENCE</scope>
    <source>
        <strain evidence="5">CCMP3105</strain>
    </source>
</reference>
<dbReference type="EMBL" id="HBNR01057803">
    <property type="protein sequence ID" value="CAE4625395.1"/>
    <property type="molecule type" value="Transcribed_RNA"/>
</dbReference>
<dbReference type="SMART" id="SM00582">
    <property type="entry name" value="RPR"/>
    <property type="match status" value="1"/>
</dbReference>
<feature type="domain" description="CID" evidence="4">
    <location>
        <begin position="325"/>
        <end position="472"/>
    </location>
</feature>
<accession>A0A7S4VXF4</accession>
<dbReference type="PANTHER" id="PTHR23140:SF0">
    <property type="entry name" value="U2 SNRNP-ASSOCIATED SURP MOTIF-CONTAINING PROTEIN"/>
    <property type="match status" value="1"/>
</dbReference>